<dbReference type="AlphaFoldDB" id="A0A158NAR7"/>
<protein>
    <recommendedName>
        <fullName evidence="4">Secreted protein</fullName>
    </recommendedName>
</protein>
<dbReference type="EnsemblMetazoa" id="XM_012199235.1">
    <property type="protein sequence ID" value="XP_012054625.1"/>
    <property type="gene ID" value="LOC105617679"/>
</dbReference>
<keyword evidence="3" id="KW-1185">Reference proteome</keyword>
<evidence type="ECO:0000313" key="2">
    <source>
        <dbReference type="EnsemblMetazoa" id="XP_012054625.1"/>
    </source>
</evidence>
<reference evidence="3" key="1">
    <citation type="journal article" date="2011" name="PLoS Genet.">
        <title>The genome sequence of the leaf-cutter ant Atta cephalotes reveals insights into its obligate symbiotic lifestyle.</title>
        <authorList>
            <person name="Suen G."/>
            <person name="Teiling C."/>
            <person name="Li L."/>
            <person name="Holt C."/>
            <person name="Abouheif E."/>
            <person name="Bornberg-Bauer E."/>
            <person name="Bouffard P."/>
            <person name="Caldera E.J."/>
            <person name="Cash E."/>
            <person name="Cavanaugh A."/>
            <person name="Denas O."/>
            <person name="Elhaik E."/>
            <person name="Fave M.J."/>
            <person name="Gadau J."/>
            <person name="Gibson J.D."/>
            <person name="Graur D."/>
            <person name="Grubbs K.J."/>
            <person name="Hagen D.E."/>
            <person name="Harkins T.T."/>
            <person name="Helmkampf M."/>
            <person name="Hu H."/>
            <person name="Johnson B.R."/>
            <person name="Kim J."/>
            <person name="Marsh S.E."/>
            <person name="Moeller J.A."/>
            <person name="Munoz-Torres M.C."/>
            <person name="Murphy M.C."/>
            <person name="Naughton M.C."/>
            <person name="Nigam S."/>
            <person name="Overson R."/>
            <person name="Rajakumar R."/>
            <person name="Reese J.T."/>
            <person name="Scott J.J."/>
            <person name="Smith C.R."/>
            <person name="Tao S."/>
            <person name="Tsutsui N.D."/>
            <person name="Viljakainen L."/>
            <person name="Wissler L."/>
            <person name="Yandell M.D."/>
            <person name="Zimmer F."/>
            <person name="Taylor J."/>
            <person name="Slater S.C."/>
            <person name="Clifton S.W."/>
            <person name="Warren W.C."/>
            <person name="Elsik C.G."/>
            <person name="Smith C.D."/>
            <person name="Weinstock G.M."/>
            <person name="Gerardo N.M."/>
            <person name="Currie C.R."/>
        </authorList>
    </citation>
    <scope>NUCLEOTIDE SEQUENCE [LARGE SCALE GENOMIC DNA]</scope>
</reference>
<dbReference type="Proteomes" id="UP000005205">
    <property type="component" value="Unassembled WGS sequence"/>
</dbReference>
<organism evidence="2 3">
    <name type="scientific">Atta cephalotes</name>
    <name type="common">Leafcutter ant</name>
    <dbReference type="NCBI Taxonomy" id="12957"/>
    <lineage>
        <taxon>Eukaryota</taxon>
        <taxon>Metazoa</taxon>
        <taxon>Ecdysozoa</taxon>
        <taxon>Arthropoda</taxon>
        <taxon>Hexapoda</taxon>
        <taxon>Insecta</taxon>
        <taxon>Pterygota</taxon>
        <taxon>Neoptera</taxon>
        <taxon>Endopterygota</taxon>
        <taxon>Hymenoptera</taxon>
        <taxon>Apocrita</taxon>
        <taxon>Aculeata</taxon>
        <taxon>Formicoidea</taxon>
        <taxon>Formicidae</taxon>
        <taxon>Myrmicinae</taxon>
        <taxon>Atta</taxon>
    </lineage>
</organism>
<gene>
    <name evidence="2" type="primary">105617679</name>
</gene>
<evidence type="ECO:0000313" key="3">
    <source>
        <dbReference type="Proteomes" id="UP000005205"/>
    </source>
</evidence>
<sequence>MKLLLLLSFIILVSESLVAEKTTDGNDVSSQVTTVFQAQPSAQEFIGEKKLLRKRSYDLLSLPYTRTYAPVLPWYRGGLSSYGLYGNGWYPSGWPLSYGGWHSDWYKGCSGPQFSSPVPSTCDLVEIRDQTLKKSNDENGSRFH</sequence>
<feature type="signal peptide" evidence="1">
    <location>
        <begin position="1"/>
        <end position="19"/>
    </location>
</feature>
<dbReference type="KEGG" id="acep:105617679"/>
<name>A0A158NAR7_ATTCE</name>
<feature type="chain" id="PRO_5007628952" description="Secreted protein" evidence="1">
    <location>
        <begin position="20"/>
        <end position="144"/>
    </location>
</feature>
<dbReference type="InParanoid" id="A0A158NAR7"/>
<evidence type="ECO:0000256" key="1">
    <source>
        <dbReference type="SAM" id="SignalP"/>
    </source>
</evidence>
<evidence type="ECO:0008006" key="4">
    <source>
        <dbReference type="Google" id="ProtNLM"/>
    </source>
</evidence>
<keyword evidence="1" id="KW-0732">Signal</keyword>
<dbReference type="EMBL" id="ADTU01010030">
    <property type="status" value="NOT_ANNOTATED_CDS"/>
    <property type="molecule type" value="Genomic_DNA"/>
</dbReference>
<dbReference type="OrthoDB" id="7548808at2759"/>
<reference evidence="2" key="2">
    <citation type="submission" date="2016-04" db="UniProtKB">
        <authorList>
            <consortium name="EnsemblMetazoa"/>
        </authorList>
    </citation>
    <scope>IDENTIFICATION</scope>
</reference>
<accession>A0A158NAR7</accession>
<proteinExistence type="predicted"/>